<evidence type="ECO:0000313" key="2">
    <source>
        <dbReference type="Proteomes" id="UP000320735"/>
    </source>
</evidence>
<evidence type="ECO:0000313" key="1">
    <source>
        <dbReference type="EMBL" id="TWU08638.1"/>
    </source>
</evidence>
<accession>A0A5C6B9K2</accession>
<comment type="caution">
    <text evidence="1">The sequence shown here is derived from an EMBL/GenBank/DDBJ whole genome shotgun (WGS) entry which is preliminary data.</text>
</comment>
<dbReference type="RefSeq" id="WP_146372457.1">
    <property type="nucleotide sequence ID" value="NZ_SJPP01000002.1"/>
</dbReference>
<dbReference type="AlphaFoldDB" id="A0A5C6B9K2"/>
<keyword evidence="2" id="KW-1185">Reference proteome</keyword>
<gene>
    <name evidence="1" type="ORF">CA54_38730</name>
</gene>
<name>A0A5C6B9K2_9PLAN</name>
<dbReference type="EMBL" id="SJPP01000002">
    <property type="protein sequence ID" value="TWU08638.1"/>
    <property type="molecule type" value="Genomic_DNA"/>
</dbReference>
<proteinExistence type="predicted"/>
<dbReference type="CDD" id="cd06462">
    <property type="entry name" value="Peptidase_S24_S26"/>
    <property type="match status" value="1"/>
</dbReference>
<protein>
    <recommendedName>
        <fullName evidence="3">Peptidase S24/S26A/S26B/S26C domain-containing protein</fullName>
    </recommendedName>
</protein>
<organism evidence="1 2">
    <name type="scientific">Symmachiella macrocystis</name>
    <dbReference type="NCBI Taxonomy" id="2527985"/>
    <lineage>
        <taxon>Bacteria</taxon>
        <taxon>Pseudomonadati</taxon>
        <taxon>Planctomycetota</taxon>
        <taxon>Planctomycetia</taxon>
        <taxon>Planctomycetales</taxon>
        <taxon>Planctomycetaceae</taxon>
        <taxon>Symmachiella</taxon>
    </lineage>
</organism>
<sequence>MLETKGLGGRVYNEDLVPAKNAAARKWCAAVSNLGRYGKWEFEICDEIADLRAILANHADLDTGLPFEIVDATYAEPLKTCVPLTSLRIMATNSDKQQLLAGGSWTTDLIQWDGQPEFETGMFVAKVHGDAMEPSIPAGSYCLFRPSSFGNHVGKVLFIKHTGIIDPHTGGNWTI</sequence>
<dbReference type="Proteomes" id="UP000320735">
    <property type="component" value="Unassembled WGS sequence"/>
</dbReference>
<evidence type="ECO:0008006" key="3">
    <source>
        <dbReference type="Google" id="ProtNLM"/>
    </source>
</evidence>
<reference evidence="1 2" key="1">
    <citation type="submission" date="2019-02" db="EMBL/GenBank/DDBJ databases">
        <title>Deep-cultivation of Planctomycetes and their phenomic and genomic characterization uncovers novel biology.</title>
        <authorList>
            <person name="Wiegand S."/>
            <person name="Jogler M."/>
            <person name="Boedeker C."/>
            <person name="Pinto D."/>
            <person name="Vollmers J."/>
            <person name="Rivas-Marin E."/>
            <person name="Kohn T."/>
            <person name="Peeters S.H."/>
            <person name="Heuer A."/>
            <person name="Rast P."/>
            <person name="Oberbeckmann S."/>
            <person name="Bunk B."/>
            <person name="Jeske O."/>
            <person name="Meyerdierks A."/>
            <person name="Storesund J.E."/>
            <person name="Kallscheuer N."/>
            <person name="Luecker S."/>
            <person name="Lage O.M."/>
            <person name="Pohl T."/>
            <person name="Merkel B.J."/>
            <person name="Hornburger P."/>
            <person name="Mueller R.-W."/>
            <person name="Bruemmer F."/>
            <person name="Labrenz M."/>
            <person name="Spormann A.M."/>
            <person name="Op Den Camp H."/>
            <person name="Overmann J."/>
            <person name="Amann R."/>
            <person name="Jetten M.S.M."/>
            <person name="Mascher T."/>
            <person name="Medema M.H."/>
            <person name="Devos D.P."/>
            <person name="Kaster A.-K."/>
            <person name="Ovreas L."/>
            <person name="Rohde M."/>
            <person name="Galperin M.Y."/>
            <person name="Jogler C."/>
        </authorList>
    </citation>
    <scope>NUCLEOTIDE SEQUENCE [LARGE SCALE GENOMIC DNA]</scope>
    <source>
        <strain evidence="1 2">CA54</strain>
    </source>
</reference>
<dbReference type="OrthoDB" id="9784774at2"/>